<keyword evidence="2" id="KW-0812">Transmembrane</keyword>
<feature type="transmembrane region" description="Helical" evidence="2">
    <location>
        <begin position="49"/>
        <end position="79"/>
    </location>
</feature>
<name>A0AAD9QFA5_ACRCE</name>
<evidence type="ECO:0000313" key="3">
    <source>
        <dbReference type="EMBL" id="KAK2560213.1"/>
    </source>
</evidence>
<dbReference type="Proteomes" id="UP001249851">
    <property type="component" value="Unassembled WGS sequence"/>
</dbReference>
<feature type="compositionally biased region" description="Polar residues" evidence="1">
    <location>
        <begin position="213"/>
        <end position="227"/>
    </location>
</feature>
<dbReference type="AlphaFoldDB" id="A0AAD9QFA5"/>
<evidence type="ECO:0000256" key="2">
    <source>
        <dbReference type="SAM" id="Phobius"/>
    </source>
</evidence>
<keyword evidence="2" id="KW-1133">Transmembrane helix</keyword>
<sequence>MAQCRASSLRVLAITQMVIGALVIIFGILCIITVRHWTSYVGFGVWTGIWIGCFMGFSITACVISGIMFICYGFAVSYFSEKLRMYNMYGNEFYYYSPYRAKVGAGFSSCQLILSIVEFFISLASSISCCSAICCGTSAVSSGSANQQVLYMHAGTQQIYSGGQSGVVIIQPTGAVGTAWPPDFTTAGQQTVFIPQQPPGYWAVPHTISLSHAGTTMPTQSQVQQPLKEQEMPPPYNFTQTGNVSSSATADGAQGANAGTVQV</sequence>
<keyword evidence="4" id="KW-1185">Reference proteome</keyword>
<reference evidence="3" key="2">
    <citation type="journal article" date="2023" name="Science">
        <title>Genomic signatures of disease resistance in endangered staghorn corals.</title>
        <authorList>
            <person name="Vollmer S.V."/>
            <person name="Selwyn J.D."/>
            <person name="Despard B.A."/>
            <person name="Roesel C.L."/>
        </authorList>
    </citation>
    <scope>NUCLEOTIDE SEQUENCE</scope>
    <source>
        <strain evidence="3">K2</strain>
    </source>
</reference>
<evidence type="ECO:0000313" key="4">
    <source>
        <dbReference type="Proteomes" id="UP001249851"/>
    </source>
</evidence>
<proteinExistence type="predicted"/>
<organism evidence="3 4">
    <name type="scientific">Acropora cervicornis</name>
    <name type="common">Staghorn coral</name>
    <dbReference type="NCBI Taxonomy" id="6130"/>
    <lineage>
        <taxon>Eukaryota</taxon>
        <taxon>Metazoa</taxon>
        <taxon>Cnidaria</taxon>
        <taxon>Anthozoa</taxon>
        <taxon>Hexacorallia</taxon>
        <taxon>Scleractinia</taxon>
        <taxon>Astrocoeniina</taxon>
        <taxon>Acroporidae</taxon>
        <taxon>Acropora</taxon>
    </lineage>
</organism>
<evidence type="ECO:0000256" key="1">
    <source>
        <dbReference type="SAM" id="MobiDB-lite"/>
    </source>
</evidence>
<keyword evidence="2" id="KW-0472">Membrane</keyword>
<comment type="caution">
    <text evidence="3">The sequence shown here is derived from an EMBL/GenBank/DDBJ whole genome shotgun (WGS) entry which is preliminary data.</text>
</comment>
<gene>
    <name evidence="3" type="ORF">P5673_017193</name>
</gene>
<feature type="compositionally biased region" description="Polar residues" evidence="1">
    <location>
        <begin position="237"/>
        <end position="249"/>
    </location>
</feature>
<protein>
    <submittedName>
        <fullName evidence="3">Uncharacterized protein</fullName>
    </submittedName>
</protein>
<reference evidence="3" key="1">
    <citation type="journal article" date="2023" name="G3 (Bethesda)">
        <title>Whole genome assembly and annotation of the endangered Caribbean coral Acropora cervicornis.</title>
        <authorList>
            <person name="Selwyn J.D."/>
            <person name="Vollmer S.V."/>
        </authorList>
    </citation>
    <scope>NUCLEOTIDE SEQUENCE</scope>
    <source>
        <strain evidence="3">K2</strain>
    </source>
</reference>
<feature type="region of interest" description="Disordered" evidence="1">
    <location>
        <begin position="213"/>
        <end position="263"/>
    </location>
</feature>
<accession>A0AAD9QFA5</accession>
<feature type="transmembrane region" description="Helical" evidence="2">
    <location>
        <begin position="12"/>
        <end position="37"/>
    </location>
</feature>
<dbReference type="EMBL" id="JARQWQ010000037">
    <property type="protein sequence ID" value="KAK2560213.1"/>
    <property type="molecule type" value="Genomic_DNA"/>
</dbReference>